<dbReference type="SUPFAM" id="SSF46689">
    <property type="entry name" value="Homeodomain-like"/>
    <property type="match status" value="1"/>
</dbReference>
<proteinExistence type="predicted"/>
<sequence length="206" mass="24353">MTSTKKKILNASVLLFNQNGVDAVRLQQIAEESGISVGNLAYHFKNKDAIVESVYELIFEEFSTVLSTYSISAEMITFDNQLSLYYDFFNKYQFYMADFFKTNNNPTEHQQIWQSYITKMLIQIKSRIDYLVLNQDFKPELTSGLYQQVAENIWINLIFYIQKCRMRGILTNEIQYKYSVWNQFRPYFTDAGLSEFNHVILPIFSY</sequence>
<dbReference type="RefSeq" id="WP_323248713.1">
    <property type="nucleotide sequence ID" value="NZ_JAYFUL010000011.1"/>
</dbReference>
<reference evidence="4 5" key="1">
    <citation type="submission" date="2023-12" db="EMBL/GenBank/DDBJ databases">
        <title>Novel species of the genus Arcicella isolated from rivers.</title>
        <authorList>
            <person name="Lu H."/>
        </authorList>
    </citation>
    <scope>NUCLEOTIDE SEQUENCE [LARGE SCALE GENOMIC DNA]</scope>
    <source>
        <strain evidence="4 5">LMG 21963</strain>
    </source>
</reference>
<evidence type="ECO:0000313" key="5">
    <source>
        <dbReference type="Proteomes" id="UP001304671"/>
    </source>
</evidence>
<dbReference type="EMBL" id="JAYFUL010000011">
    <property type="protein sequence ID" value="MEA5257967.1"/>
    <property type="molecule type" value="Genomic_DNA"/>
</dbReference>
<feature type="domain" description="HTH tetR-type" evidence="3">
    <location>
        <begin position="2"/>
        <end position="62"/>
    </location>
</feature>
<dbReference type="Pfam" id="PF00440">
    <property type="entry name" value="TetR_N"/>
    <property type="match status" value="1"/>
</dbReference>
<evidence type="ECO:0000259" key="3">
    <source>
        <dbReference type="PROSITE" id="PS50977"/>
    </source>
</evidence>
<keyword evidence="5" id="KW-1185">Reference proteome</keyword>
<dbReference type="Proteomes" id="UP001304671">
    <property type="component" value="Unassembled WGS sequence"/>
</dbReference>
<dbReference type="PANTHER" id="PTHR30055">
    <property type="entry name" value="HTH-TYPE TRANSCRIPTIONAL REGULATOR RUTR"/>
    <property type="match status" value="1"/>
</dbReference>
<feature type="DNA-binding region" description="H-T-H motif" evidence="2">
    <location>
        <begin position="25"/>
        <end position="44"/>
    </location>
</feature>
<dbReference type="PROSITE" id="PS50977">
    <property type="entry name" value="HTH_TETR_2"/>
    <property type="match status" value="1"/>
</dbReference>
<evidence type="ECO:0000313" key="4">
    <source>
        <dbReference type="EMBL" id="MEA5257967.1"/>
    </source>
</evidence>
<dbReference type="PANTHER" id="PTHR30055:SF223">
    <property type="entry name" value="HTH-TYPE TRANSCRIPTIONAL REGULATOR UIDR"/>
    <property type="match status" value="1"/>
</dbReference>
<gene>
    <name evidence="4" type="ORF">VB264_09230</name>
</gene>
<name>A0ABU5QLM9_9BACT</name>
<organism evidence="4 5">
    <name type="scientific">Arcicella aquatica</name>
    <dbReference type="NCBI Taxonomy" id="217141"/>
    <lineage>
        <taxon>Bacteria</taxon>
        <taxon>Pseudomonadati</taxon>
        <taxon>Bacteroidota</taxon>
        <taxon>Cytophagia</taxon>
        <taxon>Cytophagales</taxon>
        <taxon>Flectobacillaceae</taxon>
        <taxon>Arcicella</taxon>
    </lineage>
</organism>
<evidence type="ECO:0000256" key="1">
    <source>
        <dbReference type="ARBA" id="ARBA00023125"/>
    </source>
</evidence>
<dbReference type="InterPro" id="IPR001647">
    <property type="entry name" value="HTH_TetR"/>
</dbReference>
<dbReference type="Gene3D" id="1.10.357.10">
    <property type="entry name" value="Tetracycline Repressor, domain 2"/>
    <property type="match status" value="1"/>
</dbReference>
<comment type="caution">
    <text evidence="4">The sequence shown here is derived from an EMBL/GenBank/DDBJ whole genome shotgun (WGS) entry which is preliminary data.</text>
</comment>
<evidence type="ECO:0000256" key="2">
    <source>
        <dbReference type="PROSITE-ProRule" id="PRU00335"/>
    </source>
</evidence>
<dbReference type="InterPro" id="IPR009057">
    <property type="entry name" value="Homeodomain-like_sf"/>
</dbReference>
<dbReference type="PRINTS" id="PR00455">
    <property type="entry name" value="HTHTETR"/>
</dbReference>
<keyword evidence="1 2" id="KW-0238">DNA-binding</keyword>
<dbReference type="InterPro" id="IPR050109">
    <property type="entry name" value="HTH-type_TetR-like_transc_reg"/>
</dbReference>
<accession>A0ABU5QLM9</accession>
<protein>
    <submittedName>
        <fullName evidence="4">TetR/AcrR family transcriptional regulator</fullName>
    </submittedName>
</protein>